<gene>
    <name evidence="1" type="ORF">FYJ29_09030</name>
</gene>
<dbReference type="EMBL" id="VULT01000013">
    <property type="protein sequence ID" value="MSS17895.1"/>
    <property type="molecule type" value="Genomic_DNA"/>
</dbReference>
<dbReference type="Proteomes" id="UP000483362">
    <property type="component" value="Unassembled WGS sequence"/>
</dbReference>
<proteinExistence type="predicted"/>
<organism evidence="1 2">
    <name type="scientific">Sodaliphilus pleomorphus</name>
    <dbReference type="NCBI Taxonomy" id="2606626"/>
    <lineage>
        <taxon>Bacteria</taxon>
        <taxon>Pseudomonadati</taxon>
        <taxon>Bacteroidota</taxon>
        <taxon>Bacteroidia</taxon>
        <taxon>Bacteroidales</taxon>
        <taxon>Muribaculaceae</taxon>
        <taxon>Sodaliphilus</taxon>
    </lineage>
</organism>
<dbReference type="AlphaFoldDB" id="A0A6L5XDX7"/>
<comment type="caution">
    <text evidence="1">The sequence shown here is derived from an EMBL/GenBank/DDBJ whole genome shotgun (WGS) entry which is preliminary data.</text>
</comment>
<dbReference type="PROSITE" id="PS51257">
    <property type="entry name" value="PROKAR_LIPOPROTEIN"/>
    <property type="match status" value="1"/>
</dbReference>
<keyword evidence="2" id="KW-1185">Reference proteome</keyword>
<protein>
    <submittedName>
        <fullName evidence="1">DUF4836 family protein</fullName>
    </submittedName>
</protein>
<sequence length="501" mass="55722">MNSVIKILLGVLILLVATSCSDNRNMEKMIPSNATGVICIKVPNFIKKAKLDKGGDCVLPDQLKSVIDKHDGSLMSEVMSDLPKSGLDFGDNVYFFYSQGTFRYVCLATLDDADAAKQLLEYRTGGKFKQVDDVDYLGYQAYSFVIDDDVLLIGRDNYVADEKARTDAARLIFSKTQRSIRDVDDIKDCIDRDNDINAYFDIKGLNAMLQAIPSFKNAMQQYPFLSIITDSDIKAFVMGMKFEDNGASCTAQIKADAHSDYVTLLSATLAKPDNEFLKGIPSSMKYLFSVSVKGEKFVQLDQIRKSINLLSNLPSMDKLDVRGIVRSIDGPIAFAMAPSFLAGDSNATFIDDWNMAIAFKSTHPQLVVKSIVKFADEMGQPDMLKDGKHLFNYQGMPVLVWAEGSTVCVTRLDHELVEGSFYDSSADLKDRFASSPIGFYVQSDVDSTKGFFNFGFKNATQGDGLFYTAHEHDIPALTFIEILCTMDPVQTYDDDDYVDTY</sequence>
<dbReference type="Pfam" id="PF16120">
    <property type="entry name" value="DUF4836"/>
    <property type="match status" value="1"/>
</dbReference>
<dbReference type="InterPro" id="IPR032276">
    <property type="entry name" value="DUF4836"/>
</dbReference>
<reference evidence="1 2" key="1">
    <citation type="submission" date="2019-08" db="EMBL/GenBank/DDBJ databases">
        <title>In-depth cultivation of the pig gut microbiome towards novel bacterial diversity and tailored functional studies.</title>
        <authorList>
            <person name="Wylensek D."/>
            <person name="Hitch T.C.A."/>
            <person name="Clavel T."/>
        </authorList>
    </citation>
    <scope>NUCLEOTIDE SEQUENCE [LARGE SCALE GENOMIC DNA]</scope>
    <source>
        <strain evidence="1 2">Oil-RF-744-WCA-WT-10</strain>
    </source>
</reference>
<evidence type="ECO:0000313" key="2">
    <source>
        <dbReference type="Proteomes" id="UP000483362"/>
    </source>
</evidence>
<accession>A0A6L5XDX7</accession>
<evidence type="ECO:0000313" key="1">
    <source>
        <dbReference type="EMBL" id="MSS17895.1"/>
    </source>
</evidence>
<name>A0A6L5XDX7_9BACT</name>